<proteinExistence type="predicted"/>
<evidence type="ECO:0000313" key="1">
    <source>
        <dbReference type="EMBL" id="ANP40605.1"/>
    </source>
</evidence>
<dbReference type="InterPro" id="IPR012334">
    <property type="entry name" value="Pectin_lyas_fold"/>
</dbReference>
<protein>
    <submittedName>
        <fullName evidence="1">Uncharacterized protein</fullName>
    </submittedName>
</protein>
<evidence type="ECO:0000313" key="2">
    <source>
        <dbReference type="Proteomes" id="UP000013243"/>
    </source>
</evidence>
<dbReference type="InterPro" id="IPR011050">
    <property type="entry name" value="Pectin_lyase_fold/virulence"/>
</dbReference>
<name>A0A1B1A1Y4_9RHOB</name>
<sequence length="261" mass="27623">MATSTEQINNLIGAYTALKQYFEGAKDGIEDALAAAASRYQGFFSTVHVDQAARNDANNGTADAPVASIQRAIDLSPHDGFNMIKVRGNYTATVRVVTNGRMLSIVGCIAGSEWTTADDPAQRPTLTIGYYDISGFAEVAGFHCGYDTYINVIGFKIQLPSLADVTAALPGSNTGSTNPRGLFAIRSSSHGRAGSVALRYCELIVPADYYGAIFSAGIGWYLLTTASTINGDIAGKVHPEVPAAAVSDDYARFIQTTMVTL</sequence>
<dbReference type="RefSeq" id="WP_005635536.1">
    <property type="nucleotide sequence ID" value="NZ_CP015230.1"/>
</dbReference>
<gene>
    <name evidence="1" type="ORF">K529_007500</name>
</gene>
<dbReference type="KEGG" id="rmb:K529_007500"/>
<dbReference type="Proteomes" id="UP000013243">
    <property type="component" value="Chromosome"/>
</dbReference>
<dbReference type="SUPFAM" id="SSF51126">
    <property type="entry name" value="Pectin lyase-like"/>
    <property type="match status" value="1"/>
</dbReference>
<dbReference type="Gene3D" id="2.160.20.10">
    <property type="entry name" value="Single-stranded right-handed beta-helix, Pectin lyase-like"/>
    <property type="match status" value="1"/>
</dbReference>
<reference evidence="1 2" key="1">
    <citation type="journal article" date="2016" name="ISME J.">
        <title>Global occurrence and heterogeneity of the Roseobacter-clade species Ruegeria mobilis.</title>
        <authorList>
            <person name="Sonnenschein E."/>
            <person name="Gram L."/>
        </authorList>
    </citation>
    <scope>NUCLEOTIDE SEQUENCE [LARGE SCALE GENOMIC DNA]</scope>
    <source>
        <strain evidence="1 2">F1926</strain>
    </source>
</reference>
<dbReference type="OrthoDB" id="7300353at2"/>
<dbReference type="AlphaFoldDB" id="A0A1B1A1Y4"/>
<organism evidence="1 2">
    <name type="scientific">Tritonibacter mobilis F1926</name>
    <dbReference type="NCBI Taxonomy" id="1265309"/>
    <lineage>
        <taxon>Bacteria</taxon>
        <taxon>Pseudomonadati</taxon>
        <taxon>Pseudomonadota</taxon>
        <taxon>Alphaproteobacteria</taxon>
        <taxon>Rhodobacterales</taxon>
        <taxon>Paracoccaceae</taxon>
        <taxon>Tritonibacter</taxon>
    </lineage>
</organism>
<accession>A0A1B1A1Y4</accession>
<dbReference type="STRING" id="1265309.K529_007500"/>
<dbReference type="GeneID" id="28249666"/>
<dbReference type="EMBL" id="CP015230">
    <property type="protein sequence ID" value="ANP40605.1"/>
    <property type="molecule type" value="Genomic_DNA"/>
</dbReference>